<proteinExistence type="predicted"/>
<protein>
    <recommendedName>
        <fullName evidence="3">DUF2080 family transposase-associated protein</fullName>
    </recommendedName>
</protein>
<dbReference type="Proteomes" id="UP001366166">
    <property type="component" value="Chromosome"/>
</dbReference>
<dbReference type="RefSeq" id="WP_338605556.1">
    <property type="nucleotide sequence ID" value="NZ_AP028679.1"/>
</dbReference>
<reference evidence="2" key="1">
    <citation type="journal article" date="2023" name="Arch. Microbiol.">
        <title>Desulfoferula mesophilus gen. nov. sp. nov., a mesophilic sulfate-reducing bacterium isolated from a brackish lake sediment.</title>
        <authorList>
            <person name="Watanabe T."/>
            <person name="Yabe T."/>
            <person name="Tsuji J.M."/>
            <person name="Fukui M."/>
        </authorList>
    </citation>
    <scope>NUCLEOTIDE SEQUENCE [LARGE SCALE GENOMIC DNA]</scope>
    <source>
        <strain evidence="2">12FAK</strain>
    </source>
</reference>
<organism evidence="1 2">
    <name type="scientific">Desulfoferula mesophila</name>
    <dbReference type="NCBI Taxonomy" id="3058419"/>
    <lineage>
        <taxon>Bacteria</taxon>
        <taxon>Pseudomonadati</taxon>
        <taxon>Thermodesulfobacteriota</taxon>
        <taxon>Desulfarculia</taxon>
        <taxon>Desulfarculales</taxon>
        <taxon>Desulfarculaceae</taxon>
        <taxon>Desulfoferula</taxon>
    </lineage>
</organism>
<evidence type="ECO:0008006" key="3">
    <source>
        <dbReference type="Google" id="ProtNLM"/>
    </source>
</evidence>
<dbReference type="NCBIfam" id="NF033496">
    <property type="entry name" value="DUF2080_fam_acc"/>
    <property type="match status" value="1"/>
</dbReference>
<gene>
    <name evidence="1" type="ORF">FAK_08760</name>
</gene>
<accession>A0AAU9EPK1</accession>
<dbReference type="AlphaFoldDB" id="A0AAU9EPK1"/>
<dbReference type="InterPro" id="IPR019205">
    <property type="entry name" value="DUF2080_transposon-encoded"/>
</dbReference>
<evidence type="ECO:0000313" key="1">
    <source>
        <dbReference type="EMBL" id="BEQ13810.1"/>
    </source>
</evidence>
<sequence length="63" mass="7186">MSKPKKSKRVAERREGNSVRFELYGLEVVEKQVTASGKSGRVYLPVKWLGKRVKIIRLAREAA</sequence>
<keyword evidence="2" id="KW-1185">Reference proteome</keyword>
<dbReference type="EMBL" id="AP028679">
    <property type="protein sequence ID" value="BEQ13810.1"/>
    <property type="molecule type" value="Genomic_DNA"/>
</dbReference>
<name>A0AAU9EPK1_9BACT</name>
<dbReference type="Pfam" id="PF09853">
    <property type="entry name" value="DUF2080"/>
    <property type="match status" value="1"/>
</dbReference>
<evidence type="ECO:0000313" key="2">
    <source>
        <dbReference type="Proteomes" id="UP001366166"/>
    </source>
</evidence>
<dbReference type="KEGG" id="dmp:FAK_08760"/>